<dbReference type="PANTHER" id="PTHR31490">
    <property type="entry name" value="GLYCOSYL HYDROLASE"/>
    <property type="match status" value="1"/>
</dbReference>
<evidence type="ECO:0000256" key="5">
    <source>
        <dbReference type="ARBA" id="ARBA00022729"/>
    </source>
</evidence>
<dbReference type="Pfam" id="PF02018">
    <property type="entry name" value="CBM_4_9"/>
    <property type="match status" value="1"/>
</dbReference>
<keyword evidence="10" id="KW-0624">Polysaccharide degradation</keyword>
<dbReference type="RefSeq" id="WP_130276641.1">
    <property type="nucleotide sequence ID" value="NZ_SGXG01000001.1"/>
</dbReference>
<keyword evidence="8" id="KW-0119">Carbohydrate metabolism</keyword>
<protein>
    <recommendedName>
        <fullName evidence="3">endo-1,4-beta-xylanase</fullName>
        <ecNumber evidence="3">3.2.1.8</ecNumber>
    </recommendedName>
</protein>
<evidence type="ECO:0000256" key="3">
    <source>
        <dbReference type="ARBA" id="ARBA00012590"/>
    </source>
</evidence>
<evidence type="ECO:0000259" key="11">
    <source>
        <dbReference type="SMART" id="SM00633"/>
    </source>
</evidence>
<evidence type="ECO:0000256" key="7">
    <source>
        <dbReference type="ARBA" id="ARBA00022801"/>
    </source>
</evidence>
<keyword evidence="9" id="KW-0326">Glycosidase</keyword>
<sequence length="703" mass="77072">MKKIFYSVGMIGVLGLASCADFGALDDFQVEKPLSIEIQEEINILPDLLTYLEEMNNPDFRLGVSLPMTDYTNQGVRFRLMNRNFNEFIPTSGMDHRSIVGTNGNLNLAPVQSLLELAGSKEMNVFGSPLIWHRNQNSGFLNGLLSPLIVNSPAFQNELNIGELSSGILNQWSFTSGVTFEPNQGMGTNTPGIKLVAGSTASSPEDLKFSSPTISIIPGKTYEVIAYIKSDLPGQGRFTFEGLSNNEPALAWDGTGTATEFFTTGISWREVRFRINDFTGDSFRFNLELGYLPGVTYYLDINNLYVYDLEGEPLINNLISNGDFENGIAWGGWGNNSVRGVTEDGLGVGNQGRAFFVTNPSRTGGFWEVQTLYQLAAPVNNGETYRLSFWVRGDAEGVIRPELQSPNFSSDGFGQVFVTTDWRFVTLTTTVSASDRNRFIISYGEFAGTVFIDQVVLSSASNSGGSTTIVEKTAFEKTSIISSQMQNWISQFVSQTRNSITVREVVSDPISESNPSQIRTGVGLTLGDGEFYWQDFLGKDYAVEAFKLARQHGNPSDILFISESGMESNLAKCQALIDYVAYIEQNGGKVDGIAAKIILNPNSNLENVAAMFRLLAATGKKIKISALEVRLNDTNPSLVALINQGQIYREVIDYYMTLVPANQRFGVTFSAPIDGTDAARAGLWTSSLNRKHAYAGVAQGLDR</sequence>
<organism evidence="12 13">
    <name type="scientific">Cecembia calidifontis</name>
    <dbReference type="NCBI Taxonomy" id="1187080"/>
    <lineage>
        <taxon>Bacteria</taxon>
        <taxon>Pseudomonadati</taxon>
        <taxon>Bacteroidota</taxon>
        <taxon>Cytophagia</taxon>
        <taxon>Cytophagales</taxon>
        <taxon>Cyclobacteriaceae</taxon>
        <taxon>Cecembia</taxon>
    </lineage>
</organism>
<comment type="caution">
    <text evidence="12">The sequence shown here is derived from an EMBL/GenBank/DDBJ whole genome shotgun (WGS) entry which is preliminary data.</text>
</comment>
<feature type="domain" description="GH10" evidence="11">
    <location>
        <begin position="454"/>
        <end position="701"/>
    </location>
</feature>
<dbReference type="InterPro" id="IPR017853">
    <property type="entry name" value="GH"/>
</dbReference>
<accession>A0A4Q7PDI3</accession>
<evidence type="ECO:0000256" key="8">
    <source>
        <dbReference type="ARBA" id="ARBA00023277"/>
    </source>
</evidence>
<evidence type="ECO:0000256" key="2">
    <source>
        <dbReference type="ARBA" id="ARBA00007495"/>
    </source>
</evidence>
<dbReference type="SMART" id="SM00633">
    <property type="entry name" value="Glyco_10"/>
    <property type="match status" value="1"/>
</dbReference>
<keyword evidence="6" id="KW-0677">Repeat</keyword>
<dbReference type="PROSITE" id="PS51257">
    <property type="entry name" value="PROKAR_LIPOPROTEIN"/>
    <property type="match status" value="1"/>
</dbReference>
<evidence type="ECO:0000256" key="4">
    <source>
        <dbReference type="ARBA" id="ARBA00022651"/>
    </source>
</evidence>
<dbReference type="Gene3D" id="2.60.120.260">
    <property type="entry name" value="Galactose-binding domain-like"/>
    <property type="match status" value="2"/>
</dbReference>
<dbReference type="SUPFAM" id="SSF49785">
    <property type="entry name" value="Galactose-binding domain-like"/>
    <property type="match status" value="2"/>
</dbReference>
<dbReference type="GO" id="GO:0031176">
    <property type="term" value="F:endo-1,4-beta-xylanase activity"/>
    <property type="evidence" value="ECO:0007669"/>
    <property type="project" value="UniProtKB-EC"/>
</dbReference>
<evidence type="ECO:0000256" key="6">
    <source>
        <dbReference type="ARBA" id="ARBA00022737"/>
    </source>
</evidence>
<keyword evidence="13" id="KW-1185">Reference proteome</keyword>
<evidence type="ECO:0000256" key="9">
    <source>
        <dbReference type="ARBA" id="ARBA00023295"/>
    </source>
</evidence>
<dbReference type="EMBL" id="SGXG01000001">
    <property type="protein sequence ID" value="RZS97818.1"/>
    <property type="molecule type" value="Genomic_DNA"/>
</dbReference>
<dbReference type="PANTHER" id="PTHR31490:SF88">
    <property type="entry name" value="BETA-XYLANASE"/>
    <property type="match status" value="1"/>
</dbReference>
<dbReference type="AlphaFoldDB" id="A0A4Q7PDI3"/>
<gene>
    <name evidence="12" type="ORF">BC751_3445</name>
</gene>
<evidence type="ECO:0000313" key="13">
    <source>
        <dbReference type="Proteomes" id="UP000292209"/>
    </source>
</evidence>
<keyword evidence="7 12" id="KW-0378">Hydrolase</keyword>
<evidence type="ECO:0000256" key="10">
    <source>
        <dbReference type="ARBA" id="ARBA00023326"/>
    </source>
</evidence>
<dbReference type="InterPro" id="IPR003305">
    <property type="entry name" value="CenC_carb-bd"/>
</dbReference>
<comment type="catalytic activity">
    <reaction evidence="1">
        <text>Endohydrolysis of (1-&gt;4)-beta-D-xylosidic linkages in xylans.</text>
        <dbReference type="EC" id="3.2.1.8"/>
    </reaction>
</comment>
<dbReference type="InterPro" id="IPR044846">
    <property type="entry name" value="GH10"/>
</dbReference>
<dbReference type="Gene3D" id="3.20.20.80">
    <property type="entry name" value="Glycosidases"/>
    <property type="match status" value="2"/>
</dbReference>
<dbReference type="Pfam" id="PF00331">
    <property type="entry name" value="Glyco_hydro_10"/>
    <property type="match status" value="2"/>
</dbReference>
<comment type="similarity">
    <text evidence="2">Belongs to the glycosyl hydrolase 10 (cellulase F) family.</text>
</comment>
<dbReference type="OrthoDB" id="1032269at2"/>
<dbReference type="InterPro" id="IPR008979">
    <property type="entry name" value="Galactose-bd-like_sf"/>
</dbReference>
<evidence type="ECO:0000313" key="12">
    <source>
        <dbReference type="EMBL" id="RZS97818.1"/>
    </source>
</evidence>
<dbReference type="InterPro" id="IPR001000">
    <property type="entry name" value="GH10_dom"/>
</dbReference>
<reference evidence="12 13" key="1">
    <citation type="submission" date="2019-02" db="EMBL/GenBank/DDBJ databases">
        <title>Genomic Encyclopedia of Archaeal and Bacterial Type Strains, Phase II (KMG-II): from individual species to whole genera.</title>
        <authorList>
            <person name="Goeker M."/>
        </authorList>
    </citation>
    <scope>NUCLEOTIDE SEQUENCE [LARGE SCALE GENOMIC DNA]</scope>
    <source>
        <strain evidence="12 13">DSM 21411</strain>
    </source>
</reference>
<dbReference type="EC" id="3.2.1.8" evidence="3"/>
<keyword evidence="4" id="KW-0858">Xylan degradation</keyword>
<keyword evidence="5" id="KW-0732">Signal</keyword>
<dbReference type="Proteomes" id="UP000292209">
    <property type="component" value="Unassembled WGS sequence"/>
</dbReference>
<name>A0A4Q7PDI3_9BACT</name>
<dbReference type="GO" id="GO:0045493">
    <property type="term" value="P:xylan catabolic process"/>
    <property type="evidence" value="ECO:0007669"/>
    <property type="project" value="UniProtKB-KW"/>
</dbReference>
<evidence type="ECO:0000256" key="1">
    <source>
        <dbReference type="ARBA" id="ARBA00000681"/>
    </source>
</evidence>
<proteinExistence type="inferred from homology"/>
<dbReference type="SUPFAM" id="SSF51445">
    <property type="entry name" value="(Trans)glycosidases"/>
    <property type="match status" value="1"/>
</dbReference>